<feature type="transmembrane region" description="Helical" evidence="12">
    <location>
        <begin position="40"/>
        <end position="59"/>
    </location>
</feature>
<evidence type="ECO:0000256" key="11">
    <source>
        <dbReference type="ARBA" id="ARBA00047594"/>
    </source>
</evidence>
<dbReference type="AlphaFoldDB" id="A0A1F2P812"/>
<evidence type="ECO:0000256" key="10">
    <source>
        <dbReference type="ARBA" id="ARBA00032707"/>
    </source>
</evidence>
<reference evidence="13" key="1">
    <citation type="submission" date="2016-05" db="EMBL/GenBank/DDBJ databases">
        <title>Microbial consortia oxidize butane by reversing methanogenesis.</title>
        <authorList>
            <person name="Laso-Perez R."/>
            <person name="Richter M."/>
            <person name="Wegener G."/>
            <person name="Musat F."/>
        </authorList>
    </citation>
    <scope>NUCLEOTIDE SEQUENCE [LARGE SCALE GENOMIC DNA]</scope>
    <source>
        <strain evidence="13">BOX2</strain>
    </source>
</reference>
<feature type="transmembrane region" description="Helical" evidence="12">
    <location>
        <begin position="243"/>
        <end position="263"/>
    </location>
</feature>
<comment type="subcellular location">
    <subcellularLocation>
        <location evidence="1 12">Cell membrane</location>
        <topology evidence="1 12">Multi-pass membrane protein</topology>
    </subcellularLocation>
</comment>
<accession>A0A1F2P812</accession>
<organism evidence="13 14">
    <name type="scientific">Candidatus Syntropharchaeum caldarium</name>
    <dbReference type="NCBI Taxonomy" id="1838285"/>
    <lineage>
        <taxon>Archaea</taxon>
        <taxon>Methanobacteriati</taxon>
        <taxon>Methanobacteriota</taxon>
        <taxon>Stenosarchaea group</taxon>
        <taxon>Methanomicrobia</taxon>
        <taxon>Methanosarcinales</taxon>
        <taxon>ANME-2 cluster</taxon>
        <taxon>Candidatus Syntropharchaeum</taxon>
    </lineage>
</organism>
<dbReference type="EMBL" id="LYOS01000004">
    <property type="protein sequence ID" value="OFV67469.1"/>
    <property type="molecule type" value="Genomic_DNA"/>
</dbReference>
<dbReference type="EC" id="3.6.1.27" evidence="3 12"/>
<dbReference type="InterPro" id="IPR003824">
    <property type="entry name" value="UppP"/>
</dbReference>
<evidence type="ECO:0000256" key="9">
    <source>
        <dbReference type="ARBA" id="ARBA00023136"/>
    </source>
</evidence>
<feature type="transmembrane region" description="Helical" evidence="12">
    <location>
        <begin position="209"/>
        <end position="231"/>
    </location>
</feature>
<keyword evidence="8 12" id="KW-1133">Transmembrane helix</keyword>
<evidence type="ECO:0000256" key="8">
    <source>
        <dbReference type="ARBA" id="ARBA00022989"/>
    </source>
</evidence>
<evidence type="ECO:0000256" key="7">
    <source>
        <dbReference type="ARBA" id="ARBA00022801"/>
    </source>
</evidence>
<proteinExistence type="inferred from homology"/>
<keyword evidence="9 12" id="KW-0472">Membrane</keyword>
<evidence type="ECO:0000256" key="1">
    <source>
        <dbReference type="ARBA" id="ARBA00004651"/>
    </source>
</evidence>
<dbReference type="STRING" id="1838285.SCAL_001387"/>
<feature type="transmembrane region" description="Helical" evidence="12">
    <location>
        <begin position="184"/>
        <end position="202"/>
    </location>
</feature>
<dbReference type="GO" id="GO:0005886">
    <property type="term" value="C:plasma membrane"/>
    <property type="evidence" value="ECO:0007669"/>
    <property type="project" value="UniProtKB-SubCell"/>
</dbReference>
<feature type="transmembrane region" description="Helical" evidence="12">
    <location>
        <begin position="146"/>
        <end position="172"/>
    </location>
</feature>
<evidence type="ECO:0000256" key="6">
    <source>
        <dbReference type="ARBA" id="ARBA00022692"/>
    </source>
</evidence>
<comment type="caution">
    <text evidence="13">The sequence shown here is derived from an EMBL/GenBank/DDBJ whole genome shotgun (WGS) entry which is preliminary data.</text>
</comment>
<dbReference type="PATRIC" id="fig|1838285.3.peg.1409"/>
<dbReference type="PANTHER" id="PTHR30622">
    <property type="entry name" value="UNDECAPRENYL-DIPHOSPHATASE"/>
    <property type="match status" value="1"/>
</dbReference>
<keyword evidence="14" id="KW-1185">Reference proteome</keyword>
<evidence type="ECO:0000313" key="14">
    <source>
        <dbReference type="Proteomes" id="UP000186940"/>
    </source>
</evidence>
<protein>
    <recommendedName>
        <fullName evidence="4 12">Undecaprenyl-diphosphatase</fullName>
        <ecNumber evidence="3 12">3.6.1.27</ecNumber>
    </recommendedName>
    <alternativeName>
        <fullName evidence="10 12">Undecaprenyl pyrophosphate phosphatase</fullName>
    </alternativeName>
</protein>
<sequence>MDIIQSILLGLIQGIAEWLPISSEGQSMLFMMEILRLSPVEAFSIAIFLHLGTTLAVILKFRAEFLEILRWRITSNPILLKIIIISTLATGITGVPLFFLIKGFSHGDIFTLLIGGMLILTGILLRTQDSKDEGYKRIEDMKIRDMLFLGLAQGFSILPGVSRSGTTITFLLLDRMRQEDTLKVSFLISVPAVLGAVTLNLVTSSGEVIPFSVTNALVMITVAFLAGYATIDLLMRSARHLNFSKFCIILGFLTIVVTVFPWIV</sequence>
<evidence type="ECO:0000256" key="2">
    <source>
        <dbReference type="ARBA" id="ARBA00010621"/>
    </source>
</evidence>
<dbReference type="HAMAP" id="MF_01006">
    <property type="entry name" value="Undec_diphosphatase"/>
    <property type="match status" value="1"/>
</dbReference>
<gene>
    <name evidence="12" type="primary">uppP</name>
    <name evidence="13" type="ORF">SCAL_001387</name>
</gene>
<keyword evidence="7 12" id="KW-0378">Hydrolase</keyword>
<feature type="transmembrane region" description="Helical" evidence="12">
    <location>
        <begin position="107"/>
        <end position="125"/>
    </location>
</feature>
<keyword evidence="5 12" id="KW-1003">Cell membrane</keyword>
<evidence type="ECO:0000256" key="3">
    <source>
        <dbReference type="ARBA" id="ARBA00012374"/>
    </source>
</evidence>
<dbReference type="Proteomes" id="UP000186940">
    <property type="component" value="Unassembled WGS sequence"/>
</dbReference>
<feature type="transmembrane region" description="Helical" evidence="12">
    <location>
        <begin position="79"/>
        <end position="101"/>
    </location>
</feature>
<dbReference type="PANTHER" id="PTHR30622:SF2">
    <property type="entry name" value="UNDECAPRENYL-DIPHOSPHATASE"/>
    <property type="match status" value="1"/>
</dbReference>
<evidence type="ECO:0000256" key="12">
    <source>
        <dbReference type="HAMAP-Rule" id="MF_01006"/>
    </source>
</evidence>
<keyword evidence="6 12" id="KW-0812">Transmembrane</keyword>
<dbReference type="GO" id="GO:0050380">
    <property type="term" value="F:undecaprenyl-diphosphatase activity"/>
    <property type="evidence" value="ECO:0007669"/>
    <property type="project" value="UniProtKB-UniRule"/>
</dbReference>
<comment type="function">
    <text evidence="12">Catalyzes the dephosphorylation of undecaprenyl diphosphate (UPP).</text>
</comment>
<evidence type="ECO:0000256" key="4">
    <source>
        <dbReference type="ARBA" id="ARBA00021581"/>
    </source>
</evidence>
<comment type="catalytic activity">
    <reaction evidence="11 12">
        <text>di-trans,octa-cis-undecaprenyl diphosphate + H2O = di-trans,octa-cis-undecaprenyl phosphate + phosphate + H(+)</text>
        <dbReference type="Rhea" id="RHEA:28094"/>
        <dbReference type="ChEBI" id="CHEBI:15377"/>
        <dbReference type="ChEBI" id="CHEBI:15378"/>
        <dbReference type="ChEBI" id="CHEBI:43474"/>
        <dbReference type="ChEBI" id="CHEBI:58405"/>
        <dbReference type="ChEBI" id="CHEBI:60392"/>
        <dbReference type="EC" id="3.6.1.27"/>
    </reaction>
</comment>
<evidence type="ECO:0000256" key="5">
    <source>
        <dbReference type="ARBA" id="ARBA00022475"/>
    </source>
</evidence>
<comment type="similarity">
    <text evidence="2 12">Belongs to the UppP family.</text>
</comment>
<evidence type="ECO:0000313" key="13">
    <source>
        <dbReference type="EMBL" id="OFV67469.1"/>
    </source>
</evidence>
<dbReference type="Pfam" id="PF02673">
    <property type="entry name" value="BacA"/>
    <property type="match status" value="1"/>
</dbReference>
<name>A0A1F2P812_9EURY</name>